<keyword evidence="4" id="KW-1185">Reference proteome</keyword>
<name>A0ABU7FZX7_9ACTN</name>
<evidence type="ECO:0000256" key="2">
    <source>
        <dbReference type="SAM" id="SignalP"/>
    </source>
</evidence>
<evidence type="ECO:0000313" key="3">
    <source>
        <dbReference type="EMBL" id="MED7828669.1"/>
    </source>
</evidence>
<feature type="compositionally biased region" description="Basic and acidic residues" evidence="1">
    <location>
        <begin position="90"/>
        <end position="103"/>
    </location>
</feature>
<feature type="compositionally biased region" description="Basic and acidic residues" evidence="1">
    <location>
        <begin position="72"/>
        <end position="84"/>
    </location>
</feature>
<dbReference type="RefSeq" id="WP_329512998.1">
    <property type="nucleotide sequence ID" value="NZ_BAAAYZ010000284.1"/>
</dbReference>
<feature type="region of interest" description="Disordered" evidence="1">
    <location>
        <begin position="25"/>
        <end position="103"/>
    </location>
</feature>
<evidence type="ECO:0000313" key="4">
    <source>
        <dbReference type="Proteomes" id="UP001333996"/>
    </source>
</evidence>
<dbReference type="Proteomes" id="UP001333996">
    <property type="component" value="Unassembled WGS sequence"/>
</dbReference>
<protein>
    <submittedName>
        <fullName evidence="3">Uncharacterized protein</fullName>
    </submittedName>
</protein>
<sequence>MRVSRFAAALGVAAAVLLGGATGASAATAPSVVSHATHDRGHDHDDDDWRGDSDGRWGHQRDGRWGHHHRGDGRWGHHRGDGRWGHHRDGRWGHGGHDRYDHR</sequence>
<accession>A0ABU7FZX7</accession>
<organism evidence="3 4">
    <name type="scientific">Streptomyces chiangmaiensis</name>
    <dbReference type="NCBI Taxonomy" id="766497"/>
    <lineage>
        <taxon>Bacteria</taxon>
        <taxon>Bacillati</taxon>
        <taxon>Actinomycetota</taxon>
        <taxon>Actinomycetes</taxon>
        <taxon>Kitasatosporales</taxon>
        <taxon>Streptomycetaceae</taxon>
        <taxon>Streptomyces</taxon>
    </lineage>
</organism>
<feature type="chain" id="PRO_5046356470" evidence="2">
    <location>
        <begin position="27"/>
        <end position="103"/>
    </location>
</feature>
<reference evidence="3" key="1">
    <citation type="submission" date="2024-01" db="EMBL/GenBank/DDBJ databases">
        <title>First draft genome sequence data of TA4-1, the type strain of Gram-positive actinobacterium Streptomyces chiangmaiensis.</title>
        <authorList>
            <person name="Yasawong M."/>
            <person name="Nantapong N."/>
        </authorList>
    </citation>
    <scope>NUCLEOTIDE SEQUENCE</scope>
    <source>
        <strain evidence="3">TA4-1</strain>
    </source>
</reference>
<feature type="compositionally biased region" description="Basic and acidic residues" evidence="1">
    <location>
        <begin position="50"/>
        <end position="65"/>
    </location>
</feature>
<feature type="signal peptide" evidence="2">
    <location>
        <begin position="1"/>
        <end position="26"/>
    </location>
</feature>
<dbReference type="EMBL" id="JAYWVC010000455">
    <property type="protein sequence ID" value="MED7828669.1"/>
    <property type="molecule type" value="Genomic_DNA"/>
</dbReference>
<gene>
    <name evidence="3" type="ORF">VXC91_44280</name>
</gene>
<proteinExistence type="predicted"/>
<keyword evidence="2" id="KW-0732">Signal</keyword>
<evidence type="ECO:0000256" key="1">
    <source>
        <dbReference type="SAM" id="MobiDB-lite"/>
    </source>
</evidence>
<feature type="compositionally biased region" description="Low complexity" evidence="1">
    <location>
        <begin position="25"/>
        <end position="35"/>
    </location>
</feature>
<comment type="caution">
    <text evidence="3">The sequence shown here is derived from an EMBL/GenBank/DDBJ whole genome shotgun (WGS) entry which is preliminary data.</text>
</comment>